<comment type="caution">
    <text evidence="2">The sequence shown here is derived from an EMBL/GenBank/DDBJ whole genome shotgun (WGS) entry which is preliminary data.</text>
</comment>
<dbReference type="InterPro" id="IPR029062">
    <property type="entry name" value="Class_I_gatase-like"/>
</dbReference>
<protein>
    <submittedName>
        <fullName evidence="2">GMP synthase</fullName>
    </submittedName>
</protein>
<sequence>MPDKKHVLVLQHFRENPPGRVGNLLDEHMIPYDLIHVGQDALPDPAAYGAIIVLGGTQHLYDKSHYPYSVHEEIYIHRAIKDRVPYLGMCLGGQLLANTFKAPVRKLPKEHIGFLGIEFTEAGQKDPLYHGLPGHQQAFQWHEDCFELPHGAVSLAHHEDGANQGFRYLNSAYGLQYHIELTEEMLDQWLHDPALKQEFIAAYGIEQYEKVEREAVELYPTYASHAQILVENFLRLSMLIP</sequence>
<dbReference type="InterPro" id="IPR044992">
    <property type="entry name" value="ChyE-like"/>
</dbReference>
<dbReference type="CDD" id="cd01741">
    <property type="entry name" value="GATase1_1"/>
    <property type="match status" value="1"/>
</dbReference>
<proteinExistence type="predicted"/>
<reference evidence="3" key="1">
    <citation type="submission" date="2018-12" db="EMBL/GenBank/DDBJ databases">
        <title>Tengunoibacter tsumagoiensis gen. nov., sp. nov., Dictyobacter kobayashii sp. nov., D. alpinus sp. nov., and D. joshuensis sp. nov. and description of Dictyobacteraceae fam. nov. within the order Ktedonobacterales isolated from Tengu-no-mugimeshi.</title>
        <authorList>
            <person name="Wang C.M."/>
            <person name="Zheng Y."/>
            <person name="Sakai Y."/>
            <person name="Toyoda A."/>
            <person name="Minakuchi Y."/>
            <person name="Abe K."/>
            <person name="Yokota A."/>
            <person name="Yabe S."/>
        </authorList>
    </citation>
    <scope>NUCLEOTIDE SEQUENCE [LARGE SCALE GENOMIC DNA]</scope>
    <source>
        <strain evidence="3">Uno16</strain>
    </source>
</reference>
<dbReference type="InterPro" id="IPR017926">
    <property type="entry name" value="GATASE"/>
</dbReference>
<evidence type="ECO:0000313" key="3">
    <source>
        <dbReference type="Proteomes" id="UP000287171"/>
    </source>
</evidence>
<dbReference type="Gene3D" id="3.40.50.880">
    <property type="match status" value="1"/>
</dbReference>
<dbReference type="RefSeq" id="WP_126626045.1">
    <property type="nucleotide sequence ID" value="NZ_BIFT01000001.1"/>
</dbReference>
<dbReference type="EMBL" id="BIFT01000001">
    <property type="protein sequence ID" value="GCE25467.1"/>
    <property type="molecule type" value="Genomic_DNA"/>
</dbReference>
<dbReference type="SUPFAM" id="SSF52317">
    <property type="entry name" value="Class I glutamine amidotransferase-like"/>
    <property type="match status" value="1"/>
</dbReference>
<feature type="domain" description="Glutamine amidotransferase" evidence="1">
    <location>
        <begin position="47"/>
        <end position="184"/>
    </location>
</feature>
<evidence type="ECO:0000259" key="1">
    <source>
        <dbReference type="Pfam" id="PF00117"/>
    </source>
</evidence>
<gene>
    <name evidence="2" type="ORF">KDA_09510</name>
</gene>
<dbReference type="PROSITE" id="PS51273">
    <property type="entry name" value="GATASE_TYPE_1"/>
    <property type="match status" value="1"/>
</dbReference>
<keyword evidence="3" id="KW-1185">Reference proteome</keyword>
<dbReference type="PANTHER" id="PTHR42695:SF5">
    <property type="entry name" value="GLUTAMINE AMIDOTRANSFERASE YLR126C-RELATED"/>
    <property type="match status" value="1"/>
</dbReference>
<dbReference type="OrthoDB" id="9813383at2"/>
<dbReference type="AlphaFoldDB" id="A0A402B2D6"/>
<accession>A0A402B2D6</accession>
<dbReference type="GO" id="GO:0005829">
    <property type="term" value="C:cytosol"/>
    <property type="evidence" value="ECO:0007669"/>
    <property type="project" value="TreeGrafter"/>
</dbReference>
<dbReference type="Pfam" id="PF00117">
    <property type="entry name" value="GATase"/>
    <property type="match status" value="1"/>
</dbReference>
<dbReference type="Proteomes" id="UP000287171">
    <property type="component" value="Unassembled WGS sequence"/>
</dbReference>
<evidence type="ECO:0000313" key="2">
    <source>
        <dbReference type="EMBL" id="GCE25467.1"/>
    </source>
</evidence>
<dbReference type="PANTHER" id="PTHR42695">
    <property type="entry name" value="GLUTAMINE AMIDOTRANSFERASE YLR126C-RELATED"/>
    <property type="match status" value="1"/>
</dbReference>
<organism evidence="2 3">
    <name type="scientific">Dictyobacter alpinus</name>
    <dbReference type="NCBI Taxonomy" id="2014873"/>
    <lineage>
        <taxon>Bacteria</taxon>
        <taxon>Bacillati</taxon>
        <taxon>Chloroflexota</taxon>
        <taxon>Ktedonobacteria</taxon>
        <taxon>Ktedonobacterales</taxon>
        <taxon>Dictyobacteraceae</taxon>
        <taxon>Dictyobacter</taxon>
    </lineage>
</organism>
<name>A0A402B2D6_9CHLR</name>